<evidence type="ECO:0000313" key="1">
    <source>
        <dbReference type="EMBL" id="KAF5384517.1"/>
    </source>
</evidence>
<gene>
    <name evidence="1" type="ORF">D9757_006446</name>
</gene>
<name>A0A8H5M8C9_9AGAR</name>
<keyword evidence="2" id="KW-1185">Reference proteome</keyword>
<dbReference type="OrthoDB" id="3001418at2759"/>
<organism evidence="1 2">
    <name type="scientific">Collybiopsis confluens</name>
    <dbReference type="NCBI Taxonomy" id="2823264"/>
    <lineage>
        <taxon>Eukaryota</taxon>
        <taxon>Fungi</taxon>
        <taxon>Dikarya</taxon>
        <taxon>Basidiomycota</taxon>
        <taxon>Agaricomycotina</taxon>
        <taxon>Agaricomycetes</taxon>
        <taxon>Agaricomycetidae</taxon>
        <taxon>Agaricales</taxon>
        <taxon>Marasmiineae</taxon>
        <taxon>Omphalotaceae</taxon>
        <taxon>Collybiopsis</taxon>
    </lineage>
</organism>
<dbReference type="EMBL" id="JAACJN010000043">
    <property type="protein sequence ID" value="KAF5384517.1"/>
    <property type="molecule type" value="Genomic_DNA"/>
</dbReference>
<dbReference type="AlphaFoldDB" id="A0A8H5M8C9"/>
<proteinExistence type="predicted"/>
<reference evidence="1 2" key="1">
    <citation type="journal article" date="2020" name="ISME J.">
        <title>Uncovering the hidden diversity of litter-decomposition mechanisms in mushroom-forming fungi.</title>
        <authorList>
            <person name="Floudas D."/>
            <person name="Bentzer J."/>
            <person name="Ahren D."/>
            <person name="Johansson T."/>
            <person name="Persson P."/>
            <person name="Tunlid A."/>
        </authorList>
    </citation>
    <scope>NUCLEOTIDE SEQUENCE [LARGE SCALE GENOMIC DNA]</scope>
    <source>
        <strain evidence="1 2">CBS 406.79</strain>
    </source>
</reference>
<dbReference type="Proteomes" id="UP000518752">
    <property type="component" value="Unassembled WGS sequence"/>
</dbReference>
<evidence type="ECO:0000313" key="2">
    <source>
        <dbReference type="Proteomes" id="UP000518752"/>
    </source>
</evidence>
<sequence length="581" mass="66177">MVKPMLGSGWVSLHPMLNYATAPPATKIFSAPLAPLSVKGVMNLDTSRFSASLLILKHLCYQRFKLYDGKTENLSAVSLRDLPSTTLFLLTPASDNPTEAGDLSCENSLTYPETRPTLWNANGNLYVKPGDEYNEAASDSDDTDPATGMLIWILSPLPGLLALSLWPVVEAELLLSELLSWFDPIRAFQGKEDDFRNKMLSGYRQSLLQWEDHSLAPIVDLLRDFASLAEHGWSILRGCGFLDLILDLYVVDFQDPLALALNFRTNSPAKSSIAASCNSVLMEALEHTHSRIMIEQHPLRGLWPSWPMLKFDEHVQKRGSHRREMWKRVEGKRIQWRISSMSSELDEEICFRALRSMHKLWTRIDTQQVNLGLRMYVQEVPNDHAREVFIRIIQRLILLSRRARESVPFFEPCSQNCLLKGGCPLELDGVIHLIHRLTRASEGNESLRQWLAEGEIFRLLDITATRLHSSGALGAAGTYDQDDMGYPVLPRRTSQGPRYRVLVLSMAWDLFHESPGGIALSNTSISDPDDDSSLAWIFIHGLKPLWELELRFSRQHHDDWERTLPDDTRLPHWKDIYSWIK</sequence>
<protein>
    <submittedName>
        <fullName evidence="1">Uncharacterized protein</fullName>
    </submittedName>
</protein>
<accession>A0A8H5M8C9</accession>
<comment type="caution">
    <text evidence="1">The sequence shown here is derived from an EMBL/GenBank/DDBJ whole genome shotgun (WGS) entry which is preliminary data.</text>
</comment>